<organism evidence="2 3">
    <name type="scientific">Prymnesium parvum</name>
    <name type="common">Toxic golden alga</name>
    <dbReference type="NCBI Taxonomy" id="97485"/>
    <lineage>
        <taxon>Eukaryota</taxon>
        <taxon>Haptista</taxon>
        <taxon>Haptophyta</taxon>
        <taxon>Prymnesiophyceae</taxon>
        <taxon>Prymnesiales</taxon>
        <taxon>Prymnesiaceae</taxon>
        <taxon>Prymnesium</taxon>
    </lineage>
</organism>
<feature type="region of interest" description="Disordered" evidence="1">
    <location>
        <begin position="539"/>
        <end position="558"/>
    </location>
</feature>
<feature type="region of interest" description="Disordered" evidence="1">
    <location>
        <begin position="503"/>
        <end position="526"/>
    </location>
</feature>
<protein>
    <recommendedName>
        <fullName evidence="4">Nucleotide-diphospho-sugar transferase domain-containing protein</fullName>
    </recommendedName>
</protein>
<keyword evidence="3" id="KW-1185">Reference proteome</keyword>
<sequence>MSVFGDLEAPRVFEQALRQRAAGTEVILAVTDWKHQRWAHNLLLNLDALQLHHHIVIAAEEEVCHSLSLRMHGELGCGYSSWLRRGVNTTINQGLDAYGIHEGHVYHIWWQRWRYMARAVELGYSALSLDSDLSLRTDPYEILRGPLRHHDLVVAIDSGRSGRQLPRFFPAINVGFVYCRDSPGGAAHRALVEVASRFERMLCGEITPIPSRKATFSQQVLWEQDTFADVIESSAFALSGMEKFRHTISHIARNKRFEDAAMSRDWIRPRFQWLPYTQGSEGNELLLGREGNESGGTQAHSAPSREARLAALPMWYLASYAACPYGNACDGRWARSPTPLGVAHMVGERGKCLLMRLFGWWDYRVDLNSFVSQRDTSRSIRSLKRLSRLQAGGLSDQAKAVALKAQVAVTRVAFPLSVRVLAVRGAAHQLSIGKAGVITPSQLFAAIARWALVALALGRRLVLPMVRCDLRRSRHSLLPKPLNQMASIVLLDDPSLCDSRADSPTWVAPPPSKLRDARPSPNATHDIDERARGAWNIGRGGAAHSQLRQTGEGQRGRRGIRRGCCALVPRASKCVDEFGTRRMLHEELILLERDLSRLKEESELAGESIRWSTSTAASSSSHHESQEEVIRMSSIEESIHTLKATSAPRSSILVKALRSSARILTIDVREYNATLPYTHELQKIALNSEFFKRLAFQGSKNSRGLPHAVGCVQALAGYDALVGG</sequence>
<reference evidence="2 3" key="1">
    <citation type="journal article" date="2024" name="Science">
        <title>Giant polyketide synthase enzymes in the biosynthesis of giant marine polyether toxins.</title>
        <authorList>
            <person name="Fallon T.R."/>
            <person name="Shende V.V."/>
            <person name="Wierzbicki I.H."/>
            <person name="Pendleton A.L."/>
            <person name="Watervoot N.F."/>
            <person name="Auber R.P."/>
            <person name="Gonzalez D.J."/>
            <person name="Wisecaver J.H."/>
            <person name="Moore B.S."/>
        </authorList>
    </citation>
    <scope>NUCLEOTIDE SEQUENCE [LARGE SCALE GENOMIC DNA]</scope>
    <source>
        <strain evidence="2 3">12B1</strain>
    </source>
</reference>
<proteinExistence type="predicted"/>
<dbReference type="EMBL" id="JBGBPQ010000016">
    <property type="protein sequence ID" value="KAL1508393.1"/>
    <property type="molecule type" value="Genomic_DNA"/>
</dbReference>
<evidence type="ECO:0000313" key="3">
    <source>
        <dbReference type="Proteomes" id="UP001515480"/>
    </source>
</evidence>
<evidence type="ECO:0008006" key="4">
    <source>
        <dbReference type="Google" id="ProtNLM"/>
    </source>
</evidence>
<name>A0AB34IYL2_PRYPA</name>
<dbReference type="AlphaFoldDB" id="A0AB34IYL2"/>
<evidence type="ECO:0000256" key="1">
    <source>
        <dbReference type="SAM" id="MobiDB-lite"/>
    </source>
</evidence>
<comment type="caution">
    <text evidence="2">The sequence shown here is derived from an EMBL/GenBank/DDBJ whole genome shotgun (WGS) entry which is preliminary data.</text>
</comment>
<accession>A0AB34IYL2</accession>
<evidence type="ECO:0000313" key="2">
    <source>
        <dbReference type="EMBL" id="KAL1508393.1"/>
    </source>
</evidence>
<gene>
    <name evidence="2" type="ORF">AB1Y20_004503</name>
</gene>
<dbReference type="Proteomes" id="UP001515480">
    <property type="component" value="Unassembled WGS sequence"/>
</dbReference>